<protein>
    <submittedName>
        <fullName evidence="2">Uncharacterized protein</fullName>
    </submittedName>
</protein>
<dbReference type="AlphaFoldDB" id="A0A6J4UTA5"/>
<accession>A0A6J4UTA5</accession>
<evidence type="ECO:0000313" key="2">
    <source>
        <dbReference type="EMBL" id="CAA9559226.1"/>
    </source>
</evidence>
<proteinExistence type="predicted"/>
<gene>
    <name evidence="2" type="ORF">AVDCRST_MAG18-935</name>
</gene>
<dbReference type="EMBL" id="CADCWN010000064">
    <property type="protein sequence ID" value="CAA9559226.1"/>
    <property type="molecule type" value="Genomic_DNA"/>
</dbReference>
<organism evidence="2">
    <name type="scientific">uncultured Thermomicrobiales bacterium</name>
    <dbReference type="NCBI Taxonomy" id="1645740"/>
    <lineage>
        <taxon>Bacteria</taxon>
        <taxon>Pseudomonadati</taxon>
        <taxon>Thermomicrobiota</taxon>
        <taxon>Thermomicrobia</taxon>
        <taxon>Thermomicrobiales</taxon>
        <taxon>environmental samples</taxon>
    </lineage>
</organism>
<feature type="non-terminal residue" evidence="2">
    <location>
        <position position="1"/>
    </location>
</feature>
<name>A0A6J4UTA5_9BACT</name>
<evidence type="ECO:0000256" key="1">
    <source>
        <dbReference type="SAM" id="MobiDB-lite"/>
    </source>
</evidence>
<feature type="region of interest" description="Disordered" evidence="1">
    <location>
        <begin position="1"/>
        <end position="44"/>
    </location>
</feature>
<feature type="compositionally biased region" description="Basic residues" evidence="1">
    <location>
        <begin position="25"/>
        <end position="40"/>
    </location>
</feature>
<feature type="non-terminal residue" evidence="2">
    <location>
        <position position="102"/>
    </location>
</feature>
<sequence length="102" mass="11332">GERPRGAGRGRGTIARDHVSPPGRTARRAAGRRGARHGRRAGIPVDRAATGRRRERKLVGALRRPSGRGTLRHLRRGVARGARPCRARRCRTGPRTPRWRVL</sequence>
<reference evidence="2" key="1">
    <citation type="submission" date="2020-02" db="EMBL/GenBank/DDBJ databases">
        <authorList>
            <person name="Meier V. D."/>
        </authorList>
    </citation>
    <scope>NUCLEOTIDE SEQUENCE</scope>
    <source>
        <strain evidence="2">AVDCRST_MAG18</strain>
    </source>
</reference>